<proteinExistence type="predicted"/>
<name>A0A1E4TEN9_9ASCO</name>
<dbReference type="Pfam" id="PF14232">
    <property type="entry name" value="DUF4334"/>
    <property type="match status" value="1"/>
</dbReference>
<protein>
    <recommendedName>
        <fullName evidence="5">DUF4334 domain-containing protein</fullName>
    </recommendedName>
</protein>
<sequence>MPITFEEAVKLETVPIKDALELYDSLPATEPKEMIGAWRGSGMHTGHPMDGLLEAIEWYGKYYKSYEEVHPLVFKTKDGSSFFALDPAKAQFSYTPGDPLPKDLEAEVKTSDYKARLRNTEYRGKIAATMIYDNLPINDVFHKVDADTMLGAMDLKGSDLTHPFFFILRREKDNKVASAFGN</sequence>
<dbReference type="AlphaFoldDB" id="A0A1E4TEN9"/>
<evidence type="ECO:0000259" key="1">
    <source>
        <dbReference type="Pfam" id="PF14231"/>
    </source>
</evidence>
<dbReference type="Proteomes" id="UP000095023">
    <property type="component" value="Unassembled WGS sequence"/>
</dbReference>
<reference evidence="4" key="1">
    <citation type="submission" date="2016-02" db="EMBL/GenBank/DDBJ databases">
        <title>Comparative genomics of biotechnologically important yeasts.</title>
        <authorList>
            <consortium name="DOE Joint Genome Institute"/>
            <person name="Riley R."/>
            <person name="Haridas S."/>
            <person name="Wolfe K.H."/>
            <person name="Lopes M.R."/>
            <person name="Hittinger C.T."/>
            <person name="Goker M."/>
            <person name="Salamov A."/>
            <person name="Wisecaver J."/>
            <person name="Long T.M."/>
            <person name="Aerts A.L."/>
            <person name="Barry K."/>
            <person name="Choi C."/>
            <person name="Clum A."/>
            <person name="Coughlan A.Y."/>
            <person name="Deshpande S."/>
            <person name="Douglass A.P."/>
            <person name="Hanson S.J."/>
            <person name="Klenk H.-P."/>
            <person name="Labutti K."/>
            <person name="Lapidus A."/>
            <person name="Lindquist E."/>
            <person name="Lipzen A."/>
            <person name="Meier-Kolthoff J.P."/>
            <person name="Ohm R.A."/>
            <person name="Otillar R.P."/>
            <person name="Pangilinan J."/>
            <person name="Peng Y."/>
            <person name="Rokas A."/>
            <person name="Rosa C.A."/>
            <person name="Scheuner C."/>
            <person name="Sibirny A.A."/>
            <person name="Slot J.C."/>
            <person name="Stielow J.B."/>
            <person name="Sun H."/>
            <person name="Kurtzman C.P."/>
            <person name="Blackwell M."/>
            <person name="Jeffries T.W."/>
            <person name="Grigoriev I.V."/>
        </authorList>
    </citation>
    <scope>NUCLEOTIDE SEQUENCE [LARGE SCALE GENOMIC DNA]</scope>
    <source>
        <strain evidence="4">NRRL Y-17796</strain>
    </source>
</reference>
<evidence type="ECO:0000313" key="3">
    <source>
        <dbReference type="EMBL" id="ODV90234.1"/>
    </source>
</evidence>
<feature type="domain" description="DUF4334" evidence="2">
    <location>
        <begin position="114"/>
        <end position="170"/>
    </location>
</feature>
<evidence type="ECO:0000313" key="4">
    <source>
        <dbReference type="Proteomes" id="UP000095023"/>
    </source>
</evidence>
<evidence type="ECO:0000259" key="2">
    <source>
        <dbReference type="Pfam" id="PF14232"/>
    </source>
</evidence>
<dbReference type="Gene3D" id="2.40.128.580">
    <property type="entry name" value="GXWXG domain"/>
    <property type="match status" value="1"/>
</dbReference>
<feature type="domain" description="GXWXG" evidence="1">
    <location>
        <begin position="21"/>
        <end position="79"/>
    </location>
</feature>
<organism evidence="3 4">
    <name type="scientific">Tortispora caseinolytica NRRL Y-17796</name>
    <dbReference type="NCBI Taxonomy" id="767744"/>
    <lineage>
        <taxon>Eukaryota</taxon>
        <taxon>Fungi</taxon>
        <taxon>Dikarya</taxon>
        <taxon>Ascomycota</taxon>
        <taxon>Saccharomycotina</taxon>
        <taxon>Trigonopsidomycetes</taxon>
        <taxon>Trigonopsidales</taxon>
        <taxon>Trigonopsidaceae</taxon>
        <taxon>Tortispora</taxon>
    </lineage>
</organism>
<accession>A0A1E4TEN9</accession>
<dbReference type="Pfam" id="PF14231">
    <property type="entry name" value="GXWXG"/>
    <property type="match status" value="1"/>
</dbReference>
<keyword evidence="4" id="KW-1185">Reference proteome</keyword>
<dbReference type="InterPro" id="IPR025951">
    <property type="entry name" value="GXWXG_dom"/>
</dbReference>
<dbReference type="OrthoDB" id="2213372at2759"/>
<dbReference type="InterPro" id="IPR025568">
    <property type="entry name" value="DUF4334"/>
</dbReference>
<evidence type="ECO:0008006" key="5">
    <source>
        <dbReference type="Google" id="ProtNLM"/>
    </source>
</evidence>
<gene>
    <name evidence="3" type="ORF">CANCADRAFT_103882</name>
</gene>
<dbReference type="EMBL" id="KV453842">
    <property type="protein sequence ID" value="ODV90234.1"/>
    <property type="molecule type" value="Genomic_DNA"/>
</dbReference>